<gene>
    <name evidence="4" type="ORF">SAMN04487850_0629</name>
</gene>
<dbReference type="CDD" id="cd14658">
    <property type="entry name" value="Imelysin-like_IrpA"/>
    <property type="match status" value="1"/>
</dbReference>
<evidence type="ECO:0000259" key="3">
    <source>
        <dbReference type="Pfam" id="PF09375"/>
    </source>
</evidence>
<dbReference type="InterPro" id="IPR034982">
    <property type="entry name" value="Imelysin-like_IrpA"/>
</dbReference>
<dbReference type="AlphaFoldDB" id="A0A1I0MI61"/>
<evidence type="ECO:0000256" key="1">
    <source>
        <dbReference type="ARBA" id="ARBA00004196"/>
    </source>
</evidence>
<sequence length="442" mass="48897">MKELKFLSVALIMGALTLTSCDDDDKNENEETTFELVKTTPVVDQDAYTANTTAENYAKKSFGEDAIDNCGDLVDQLTAANAVIQQSHLSEAQEEYLYKVLKNLVDNVIVPTYTQLANETEKLESTLNGLTVNTITQDQINAACEDFKEARKYWERSEAFLMGAAGDFDIDPTIDSWPLNRSLLLSYFNNGMNDEMLEDATILGFHALEFILFRDGQPRKVAELQANDTYKNFEKISGAKELAYAQTICTLLKQRTFQLQVAWEGETSANASRVAVVKAANLDYTTEAGLSFGDNLITAGLEGSKSTFPTLKAAIAQVLSDDEGSCVGIANEVGTAKIANPFAAGDISYVESPYSYNSITDFRDNIRSIRNIWLGSTDKTANDYSFHTFFASVKNETTNQKVENAYVGAIEAISNMPSPFVKYCSSIWGIAFEDDEDWEVEE</sequence>
<evidence type="ECO:0000256" key="2">
    <source>
        <dbReference type="ARBA" id="ARBA00022729"/>
    </source>
</evidence>
<dbReference type="Pfam" id="PF09375">
    <property type="entry name" value="Peptidase_M75"/>
    <property type="match status" value="1"/>
</dbReference>
<reference evidence="4 5" key="1">
    <citation type="submission" date="2016-10" db="EMBL/GenBank/DDBJ databases">
        <authorList>
            <person name="de Groot N.N."/>
        </authorList>
    </citation>
    <scope>NUCLEOTIDE SEQUENCE [LARGE SCALE GENOMIC DNA]</scope>
    <source>
        <strain evidence="4 5">TC2-24</strain>
    </source>
</reference>
<accession>A0A1I0MI61</accession>
<protein>
    <submittedName>
        <fullName evidence="4">Imelysin</fullName>
    </submittedName>
</protein>
<keyword evidence="2" id="KW-0732">Signal</keyword>
<dbReference type="InterPro" id="IPR018976">
    <property type="entry name" value="Imelysin-like"/>
</dbReference>
<dbReference type="RefSeq" id="WP_091914638.1">
    <property type="nucleotide sequence ID" value="NZ_FOIQ01000001.1"/>
</dbReference>
<dbReference type="Proteomes" id="UP000199373">
    <property type="component" value="Unassembled WGS sequence"/>
</dbReference>
<keyword evidence="5" id="KW-1185">Reference proteome</keyword>
<dbReference type="GO" id="GO:0030313">
    <property type="term" value="C:cell envelope"/>
    <property type="evidence" value="ECO:0007669"/>
    <property type="project" value="UniProtKB-SubCell"/>
</dbReference>
<organism evidence="4 5">
    <name type="scientific">Prevotella aff. ruminicola Tc2-24</name>
    <dbReference type="NCBI Taxonomy" id="81582"/>
    <lineage>
        <taxon>Bacteria</taxon>
        <taxon>Pseudomonadati</taxon>
        <taxon>Bacteroidota</taxon>
        <taxon>Bacteroidia</taxon>
        <taxon>Bacteroidales</taxon>
        <taxon>Prevotellaceae</taxon>
        <taxon>Prevotella</taxon>
    </lineage>
</organism>
<evidence type="ECO:0000313" key="5">
    <source>
        <dbReference type="Proteomes" id="UP000199373"/>
    </source>
</evidence>
<dbReference type="InterPro" id="IPR038352">
    <property type="entry name" value="Imelysin_sf"/>
</dbReference>
<name>A0A1I0MI61_9BACT</name>
<comment type="subcellular location">
    <subcellularLocation>
        <location evidence="1">Cell envelope</location>
    </subcellularLocation>
</comment>
<dbReference type="PROSITE" id="PS51257">
    <property type="entry name" value="PROKAR_LIPOPROTEIN"/>
    <property type="match status" value="1"/>
</dbReference>
<dbReference type="Gene3D" id="1.20.1420.20">
    <property type="entry name" value="M75 peptidase, HXXE motif"/>
    <property type="match status" value="1"/>
</dbReference>
<dbReference type="EMBL" id="FOIQ01000001">
    <property type="protein sequence ID" value="SEV87221.1"/>
    <property type="molecule type" value="Genomic_DNA"/>
</dbReference>
<feature type="domain" description="Imelysin-like" evidence="3">
    <location>
        <begin position="109"/>
        <end position="421"/>
    </location>
</feature>
<evidence type="ECO:0000313" key="4">
    <source>
        <dbReference type="EMBL" id="SEV87221.1"/>
    </source>
</evidence>
<proteinExistence type="predicted"/>